<dbReference type="EMBL" id="JAVRRL010000089">
    <property type="protein sequence ID" value="KAK5108334.1"/>
    <property type="molecule type" value="Genomic_DNA"/>
</dbReference>
<protein>
    <submittedName>
        <fullName evidence="2">Uncharacterized protein</fullName>
    </submittedName>
</protein>
<evidence type="ECO:0000313" key="2">
    <source>
        <dbReference type="EMBL" id="KAK5108334.1"/>
    </source>
</evidence>
<keyword evidence="1" id="KW-0812">Transmembrane</keyword>
<keyword evidence="1" id="KW-0472">Membrane</keyword>
<organism evidence="2 3">
    <name type="scientific">Meristemomyces frigidus</name>
    <dbReference type="NCBI Taxonomy" id="1508187"/>
    <lineage>
        <taxon>Eukaryota</taxon>
        <taxon>Fungi</taxon>
        <taxon>Dikarya</taxon>
        <taxon>Ascomycota</taxon>
        <taxon>Pezizomycotina</taxon>
        <taxon>Dothideomycetes</taxon>
        <taxon>Dothideomycetidae</taxon>
        <taxon>Mycosphaerellales</taxon>
        <taxon>Teratosphaeriaceae</taxon>
        <taxon>Meristemomyces</taxon>
    </lineage>
</organism>
<feature type="transmembrane region" description="Helical" evidence="1">
    <location>
        <begin position="88"/>
        <end position="109"/>
    </location>
</feature>
<dbReference type="Proteomes" id="UP001310890">
    <property type="component" value="Unassembled WGS sequence"/>
</dbReference>
<evidence type="ECO:0000256" key="1">
    <source>
        <dbReference type="SAM" id="Phobius"/>
    </source>
</evidence>
<feature type="transmembrane region" description="Helical" evidence="1">
    <location>
        <begin position="121"/>
        <end position="145"/>
    </location>
</feature>
<evidence type="ECO:0000313" key="3">
    <source>
        <dbReference type="Proteomes" id="UP001310890"/>
    </source>
</evidence>
<comment type="caution">
    <text evidence="2">The sequence shown here is derived from an EMBL/GenBank/DDBJ whole genome shotgun (WGS) entry which is preliminary data.</text>
</comment>
<reference evidence="2" key="1">
    <citation type="submission" date="2023-08" db="EMBL/GenBank/DDBJ databases">
        <title>Black Yeasts Isolated from many extreme environments.</title>
        <authorList>
            <person name="Coleine C."/>
            <person name="Stajich J.E."/>
            <person name="Selbmann L."/>
        </authorList>
    </citation>
    <scope>NUCLEOTIDE SEQUENCE</scope>
    <source>
        <strain evidence="2">CCFEE 5401</strain>
    </source>
</reference>
<dbReference type="PROSITE" id="PS51257">
    <property type="entry name" value="PROKAR_LIPOPROTEIN"/>
    <property type="match status" value="1"/>
</dbReference>
<accession>A0AAN7TKU9</accession>
<dbReference type="AlphaFoldDB" id="A0AAN7TKU9"/>
<proteinExistence type="predicted"/>
<sequence length="224" mass="24928">MRRIIYGITLWAFLAASACTLSALLLPNWITYTAPTPQTTKPSSPIRVSYGLHQRCSSITGLCTPFPQYEDCLGEDRAFCSLWRSTGFLMNLSVVLELAVLVGYIVVLVGGRGAREEGWKVLGGLLGLVAMGQMVAMALVVRHYIFIFITMVDAVRNVELGTDVFIKAYLYDHDNRFFVGWELDKSWILCTVSWAVLAVDAVALVAAKFLLPKEDDYEPIPEPR</sequence>
<keyword evidence="1" id="KW-1133">Transmembrane helix</keyword>
<gene>
    <name evidence="2" type="ORF">LTR62_008430</name>
</gene>
<name>A0AAN7TKU9_9PEZI</name>